<proteinExistence type="inferred from homology"/>
<keyword evidence="6 7" id="KW-0472">Membrane</keyword>
<reference evidence="8" key="1">
    <citation type="journal article" date="2020" name="mSystems">
        <title>Genome- and Community-Level Interaction Insights into Carbon Utilization and Element Cycling Functions of Hydrothermarchaeota in Hydrothermal Sediment.</title>
        <authorList>
            <person name="Zhou Z."/>
            <person name="Liu Y."/>
            <person name="Xu W."/>
            <person name="Pan J."/>
            <person name="Luo Z.H."/>
            <person name="Li M."/>
        </authorList>
    </citation>
    <scope>NUCLEOTIDE SEQUENCE [LARGE SCALE GENOMIC DNA]</scope>
    <source>
        <strain evidence="8">HyVt-74</strain>
    </source>
</reference>
<dbReference type="PANTHER" id="PTHR34583:SF2">
    <property type="entry name" value="ANTIPORTER SUBUNIT MNHC2-RELATED"/>
    <property type="match status" value="1"/>
</dbReference>
<comment type="caution">
    <text evidence="8">The sequence shown here is derived from an EMBL/GenBank/DDBJ whole genome shotgun (WGS) entry which is preliminary data.</text>
</comment>
<dbReference type="EMBL" id="DRTB01000220">
    <property type="protein sequence ID" value="HHE04999.1"/>
    <property type="molecule type" value="Genomic_DNA"/>
</dbReference>
<dbReference type="AlphaFoldDB" id="A0A7C5DDK4"/>
<evidence type="ECO:0000313" key="8">
    <source>
        <dbReference type="EMBL" id="HHE04999.1"/>
    </source>
</evidence>
<keyword evidence="4 7" id="KW-0812">Transmembrane</keyword>
<dbReference type="Gene3D" id="1.10.287.3510">
    <property type="match status" value="1"/>
</dbReference>
<evidence type="ECO:0000256" key="7">
    <source>
        <dbReference type="SAM" id="Phobius"/>
    </source>
</evidence>
<keyword evidence="3" id="KW-1003">Cell membrane</keyword>
<protein>
    <submittedName>
        <fullName evidence="8">Cation:proton antiporter</fullName>
    </submittedName>
</protein>
<dbReference type="Pfam" id="PF00420">
    <property type="entry name" value="Oxidored_q2"/>
    <property type="match status" value="1"/>
</dbReference>
<evidence type="ECO:0000256" key="5">
    <source>
        <dbReference type="ARBA" id="ARBA00022989"/>
    </source>
</evidence>
<keyword evidence="5 7" id="KW-1133">Transmembrane helix</keyword>
<accession>A0A7C5DDK4</accession>
<gene>
    <name evidence="8" type="ORF">ENL19_02930</name>
</gene>
<name>A0A7C5DDK4_UNCW3</name>
<dbReference type="InterPro" id="IPR050601">
    <property type="entry name" value="CPA3_antiporter_subunitC"/>
</dbReference>
<dbReference type="InterPro" id="IPR039428">
    <property type="entry name" value="NUOK/Mnh_C1-like"/>
</dbReference>
<feature type="transmembrane region" description="Helical" evidence="7">
    <location>
        <begin position="27"/>
        <end position="50"/>
    </location>
</feature>
<comment type="subcellular location">
    <subcellularLocation>
        <location evidence="1">Cell membrane</location>
        <topology evidence="1">Multi-pass membrane protein</topology>
    </subcellularLocation>
</comment>
<organism evidence="8">
    <name type="scientific">candidate division WOR-3 bacterium</name>
    <dbReference type="NCBI Taxonomy" id="2052148"/>
    <lineage>
        <taxon>Bacteria</taxon>
        <taxon>Bacteria division WOR-3</taxon>
    </lineage>
</organism>
<evidence type="ECO:0000256" key="3">
    <source>
        <dbReference type="ARBA" id="ARBA00022475"/>
    </source>
</evidence>
<dbReference type="GO" id="GO:0005886">
    <property type="term" value="C:plasma membrane"/>
    <property type="evidence" value="ECO:0007669"/>
    <property type="project" value="UniProtKB-SubCell"/>
</dbReference>
<dbReference type="PANTHER" id="PTHR34583">
    <property type="entry name" value="ANTIPORTER SUBUNIT MNHC2-RELATED"/>
    <property type="match status" value="1"/>
</dbReference>
<evidence type="ECO:0000256" key="6">
    <source>
        <dbReference type="ARBA" id="ARBA00023136"/>
    </source>
</evidence>
<evidence type="ECO:0000256" key="2">
    <source>
        <dbReference type="ARBA" id="ARBA00010388"/>
    </source>
</evidence>
<sequence>MIFYIGSGLLIGIGLYGMLYKRNLIKIIIGLDFIETGVNILIISLCYVKGGTAPIFSLPSLKPSQMVDPLPQALVLTAIVIGVAVLAMALSIVVRIYDKRKTMDISKLKRLKW</sequence>
<feature type="transmembrane region" description="Helical" evidence="7">
    <location>
        <begin position="70"/>
        <end position="97"/>
    </location>
</feature>
<comment type="similarity">
    <text evidence="2">Belongs to the CPA3 antiporters (TC 2.A.63) subunit C family.</text>
</comment>
<dbReference type="Proteomes" id="UP000886110">
    <property type="component" value="Unassembled WGS sequence"/>
</dbReference>
<evidence type="ECO:0000256" key="4">
    <source>
        <dbReference type="ARBA" id="ARBA00022692"/>
    </source>
</evidence>
<evidence type="ECO:0000256" key="1">
    <source>
        <dbReference type="ARBA" id="ARBA00004651"/>
    </source>
</evidence>